<keyword evidence="11" id="KW-1185">Reference proteome</keyword>
<evidence type="ECO:0000259" key="9">
    <source>
        <dbReference type="Pfam" id="PF13206"/>
    </source>
</evidence>
<accession>A0A1G4HZ38</accession>
<keyword evidence="4" id="KW-0336">GPI-anchor</keyword>
<gene>
    <name evidence="10" type="ORF">TEOVI_000788100</name>
</gene>
<evidence type="ECO:0000256" key="8">
    <source>
        <dbReference type="ARBA" id="ARBA00023288"/>
    </source>
</evidence>
<keyword evidence="5" id="KW-0732">Signal</keyword>
<evidence type="ECO:0000256" key="7">
    <source>
        <dbReference type="ARBA" id="ARBA00023180"/>
    </source>
</evidence>
<dbReference type="AlphaFoldDB" id="A0A1G4HZ38"/>
<dbReference type="GO" id="GO:0005886">
    <property type="term" value="C:plasma membrane"/>
    <property type="evidence" value="ECO:0007669"/>
    <property type="project" value="UniProtKB-SubCell"/>
</dbReference>
<comment type="caution">
    <text evidence="10">The sequence shown here is derived from an EMBL/GenBank/DDBJ whole genome shotgun (WGS) entry which is preliminary data.</text>
</comment>
<keyword evidence="6" id="KW-0472">Membrane</keyword>
<comment type="subcellular location">
    <subcellularLocation>
        <location evidence="2">Cell membrane</location>
        <topology evidence="2">Lipid-anchor</topology>
        <topology evidence="2">GPI-anchor</topology>
    </subcellularLocation>
</comment>
<dbReference type="EMBL" id="CZPT02000100">
    <property type="protein sequence ID" value="SCU64600.1"/>
    <property type="molecule type" value="Genomic_DNA"/>
</dbReference>
<dbReference type="GO" id="GO:0098552">
    <property type="term" value="C:side of membrane"/>
    <property type="evidence" value="ECO:0007669"/>
    <property type="project" value="UniProtKB-KW"/>
</dbReference>
<evidence type="ECO:0000256" key="4">
    <source>
        <dbReference type="ARBA" id="ARBA00022622"/>
    </source>
</evidence>
<evidence type="ECO:0000256" key="3">
    <source>
        <dbReference type="ARBA" id="ARBA00022475"/>
    </source>
</evidence>
<dbReference type="Proteomes" id="UP000195570">
    <property type="component" value="Unassembled WGS sequence"/>
</dbReference>
<keyword evidence="3" id="KW-1003">Cell membrane</keyword>
<evidence type="ECO:0000313" key="10">
    <source>
        <dbReference type="EMBL" id="SCU64600.1"/>
    </source>
</evidence>
<dbReference type="InterPro" id="IPR025932">
    <property type="entry name" value="Trypano_VSG_B_N_dom"/>
</dbReference>
<keyword evidence="7" id="KW-0325">Glycoprotein</keyword>
<keyword evidence="8" id="KW-0449">Lipoprotein</keyword>
<proteinExistence type="predicted"/>
<protein>
    <submittedName>
        <fullName evidence="10">Trypanosomal VSG domain containing protein, putative</fullName>
    </submittedName>
</protein>
<sequence length="168" mass="16866">MTVRTGGQDRKASCGDTATNNAGAKAGKSLAQDALCLCGKDTVQTTTDACSVLGKYNMAVTENQGVNSKADWQKLKAACAEAATTTDGSPEGIATAIAAFTREIAATKSDAKKINVLGQLAGDGGTGCDGGVDGTNGGACVYYGTSEGTGGISKIEWLNKMVSAAQKN</sequence>
<evidence type="ECO:0000256" key="6">
    <source>
        <dbReference type="ARBA" id="ARBA00023136"/>
    </source>
</evidence>
<name>A0A1G4HZ38_TRYEQ</name>
<organism evidence="10 11">
    <name type="scientific">Trypanosoma equiperdum</name>
    <dbReference type="NCBI Taxonomy" id="5694"/>
    <lineage>
        <taxon>Eukaryota</taxon>
        <taxon>Discoba</taxon>
        <taxon>Euglenozoa</taxon>
        <taxon>Kinetoplastea</taxon>
        <taxon>Metakinetoplastina</taxon>
        <taxon>Trypanosomatida</taxon>
        <taxon>Trypanosomatidae</taxon>
        <taxon>Trypanosoma</taxon>
    </lineage>
</organism>
<evidence type="ECO:0000313" key="11">
    <source>
        <dbReference type="Proteomes" id="UP000195570"/>
    </source>
</evidence>
<reference evidence="10" key="1">
    <citation type="submission" date="2016-09" db="EMBL/GenBank/DDBJ databases">
        <authorList>
            <person name="Hebert L."/>
            <person name="Moumen B."/>
        </authorList>
    </citation>
    <scope>NUCLEOTIDE SEQUENCE [LARGE SCALE GENOMIC DNA]</scope>
    <source>
        <strain evidence="10">OVI</strain>
    </source>
</reference>
<evidence type="ECO:0000256" key="2">
    <source>
        <dbReference type="ARBA" id="ARBA00004609"/>
    </source>
</evidence>
<dbReference type="GeneID" id="92381815"/>
<dbReference type="VEuPathDB" id="TriTrypDB:TEOVI_000788100"/>
<dbReference type="RefSeq" id="XP_067076336.1">
    <property type="nucleotide sequence ID" value="XM_067220235.1"/>
</dbReference>
<feature type="domain" description="Trypanosome variant surface glycoprotein B-type N-terminal" evidence="9">
    <location>
        <begin position="4"/>
        <end position="167"/>
    </location>
</feature>
<comment type="function">
    <text evidence="1">VSG forms a coat on the surface of the parasite. The trypanosome evades the immune response of the host by expressing a series of antigenically distinct VSGs from an estimated 1000 VSG genes.</text>
</comment>
<dbReference type="Pfam" id="PF13206">
    <property type="entry name" value="VSG_B"/>
    <property type="match status" value="1"/>
</dbReference>
<evidence type="ECO:0000256" key="5">
    <source>
        <dbReference type="ARBA" id="ARBA00022729"/>
    </source>
</evidence>
<evidence type="ECO:0000256" key="1">
    <source>
        <dbReference type="ARBA" id="ARBA00002523"/>
    </source>
</evidence>